<sequence>MWYKEDKKGQVLQEGINEAGAISDWIAAATAYATHNTTMIPFYIYYSKFGFQRVGDLAWAAGDMQARGFLIGGTAGRTTLNGEGLQHQDGDSHLVANTIPNCVSYDPTYAYELAVIIHSGLERMYEKHENIFYYITTMNELYTHPEMPAGTEEGIVKGIYPLKTVGAGNTEVQLMGCGTILREVEQAAQMLADDWGVKSTIWSVTSFNELTREAQAIDRENRFSADAPKVPYISQCLADAKGPVIATTDYMRNYAEQVRKYIPNRYEVLGTDGFGRSDSRAALRDFFEVDANYVTIAALKALVDEGEMQASVVAEAIKKYGVDISKPNPMTV</sequence>
<name>A0A1W1DT32_9ZZZZ</name>
<dbReference type="GO" id="GO:0004739">
    <property type="term" value="F:pyruvate dehydrogenase (acetyl-transferring) activity"/>
    <property type="evidence" value="ECO:0007669"/>
    <property type="project" value="UniProtKB-EC"/>
</dbReference>
<dbReference type="InterPro" id="IPR051157">
    <property type="entry name" value="PDH/Transketolase"/>
</dbReference>
<feature type="domain" description="Transketolase-like C-terminal" evidence="2">
    <location>
        <begin position="158"/>
        <end position="290"/>
    </location>
</feature>
<dbReference type="SUPFAM" id="SSF52922">
    <property type="entry name" value="TK C-terminal domain-like"/>
    <property type="match status" value="1"/>
</dbReference>
<accession>A0A1W1DT32</accession>
<dbReference type="Pfam" id="PF17831">
    <property type="entry name" value="PDH_E1_M"/>
    <property type="match status" value="1"/>
</dbReference>
<dbReference type="Pfam" id="PF22613">
    <property type="entry name" value="Transketolase_C_1"/>
    <property type="match status" value="1"/>
</dbReference>
<dbReference type="EC" id="1.2.4.1" evidence="3"/>
<dbReference type="PANTHER" id="PTHR43825:SF3">
    <property type="entry name" value="PYRUVATE DEHYDROGENASE E1 COMPONENT"/>
    <property type="match status" value="1"/>
</dbReference>
<proteinExistence type="predicted"/>
<organism evidence="3">
    <name type="scientific">hydrothermal vent metagenome</name>
    <dbReference type="NCBI Taxonomy" id="652676"/>
    <lineage>
        <taxon>unclassified sequences</taxon>
        <taxon>metagenomes</taxon>
        <taxon>ecological metagenomes</taxon>
    </lineage>
</organism>
<evidence type="ECO:0000313" key="3">
    <source>
        <dbReference type="EMBL" id="SFV84903.1"/>
    </source>
</evidence>
<dbReference type="InterPro" id="IPR055152">
    <property type="entry name" value="Transketolase-like_C_2"/>
</dbReference>
<evidence type="ECO:0000259" key="1">
    <source>
        <dbReference type="Pfam" id="PF17831"/>
    </source>
</evidence>
<dbReference type="AlphaFoldDB" id="A0A1W1DT32"/>
<keyword evidence="3" id="KW-0670">Pyruvate</keyword>
<evidence type="ECO:0000259" key="2">
    <source>
        <dbReference type="Pfam" id="PF22613"/>
    </source>
</evidence>
<reference evidence="3" key="1">
    <citation type="submission" date="2016-10" db="EMBL/GenBank/DDBJ databases">
        <authorList>
            <person name="de Groot N.N."/>
        </authorList>
    </citation>
    <scope>NUCLEOTIDE SEQUENCE</scope>
</reference>
<dbReference type="PANTHER" id="PTHR43825">
    <property type="entry name" value="PYRUVATE DEHYDROGENASE E1 COMPONENT"/>
    <property type="match status" value="1"/>
</dbReference>
<dbReference type="Gene3D" id="3.40.50.970">
    <property type="match status" value="1"/>
</dbReference>
<dbReference type="Gene3D" id="3.40.50.920">
    <property type="match status" value="1"/>
</dbReference>
<dbReference type="EMBL" id="FPHY01000001">
    <property type="protein sequence ID" value="SFV84903.1"/>
    <property type="molecule type" value="Genomic_DNA"/>
</dbReference>
<dbReference type="InterPro" id="IPR029061">
    <property type="entry name" value="THDP-binding"/>
</dbReference>
<feature type="domain" description="Pyruvate dehydrogenase E1 component middle" evidence="1">
    <location>
        <begin position="1"/>
        <end position="145"/>
    </location>
</feature>
<protein>
    <submittedName>
        <fullName evidence="3">Pyruvate dehydrogenase E1 component</fullName>
        <ecNumber evidence="3">1.2.4.1</ecNumber>
    </submittedName>
</protein>
<dbReference type="SUPFAM" id="SSF52518">
    <property type="entry name" value="Thiamin diphosphate-binding fold (THDP-binding)"/>
    <property type="match status" value="1"/>
</dbReference>
<gene>
    <name evidence="3" type="ORF">MNB_SUP05-SYMBIONT-4-832</name>
</gene>
<keyword evidence="3" id="KW-0560">Oxidoreductase</keyword>
<dbReference type="InterPro" id="IPR009014">
    <property type="entry name" value="Transketo_C/PFOR_II"/>
</dbReference>
<dbReference type="InterPro" id="IPR041621">
    <property type="entry name" value="PDH_E1_M"/>
</dbReference>